<dbReference type="PANTHER" id="PTHR30383">
    <property type="entry name" value="THIOESTERASE 1/PROTEASE 1/LYSOPHOSPHOLIPASE L1"/>
    <property type="match status" value="1"/>
</dbReference>
<reference evidence="3 4" key="1">
    <citation type="journal article" date="2020" name="Antonie Van Leeuwenhoek">
        <title>Rhodopirellula heiligendammensis sp. nov., Rhodopirellula pilleata sp. nov., and Rhodopirellula solitaria sp. nov. isolated from natural or artificial marine surfaces in Northern Germany and California, USA, and emended description of the genus Rhodopirellula.</title>
        <authorList>
            <person name="Kallscheuer N."/>
            <person name="Wiegand S."/>
            <person name="Jogler M."/>
            <person name="Boedeker C."/>
            <person name="Peeters S.H."/>
            <person name="Rast P."/>
            <person name="Heuer A."/>
            <person name="Jetten M.S.M."/>
            <person name="Rohde M."/>
            <person name="Jogler C."/>
        </authorList>
    </citation>
    <scope>NUCLEOTIDE SEQUENCE [LARGE SCALE GENOMIC DNA]</scope>
    <source>
        <strain evidence="3 4">Poly21</strain>
    </source>
</reference>
<evidence type="ECO:0000256" key="1">
    <source>
        <dbReference type="SAM" id="SignalP"/>
    </source>
</evidence>
<sequence>MNNNWIFVLIFLYCVPITGSAAAEESAKWSYSPELLQPFWQSEVVQSEPILFIKDSVSGTAAGRLLFPIDEVLEIRDSSGRKLFEHGVDYLFERGESKITLPADSGIVTVEPDALRRPANSQQFQLTHRDGNGEILFGAKLEYHELQTSVTYRKASHEWPLEMAACQTDSLAKTLAKLEAGKPLSVVLLGDSISTGCNSSSWGGGAPFQPAFQDLFVQHLNEHYESEITLTNLSVGGTTAAWGVTMIDKVIESTPDLVILAFGMNDSAGRSAADYGADIKAMISGVRSEMPATEIILVASMLGNRDWPRLHQELFPQYREQLSRMTWDGIALADMTSVWAEMLHRKNDSDLTGNGVNHPNDFGHRVYAQVLCSLLVPDAPVEIEAVQCDGDYSGHLQGVCLNDQGSIYWSFTTELVKTDMQGRIQKRIPVANHHGDLCFNDGRVYVAVNLGKFNDPEGHADSWVYVYDSQTLDRVAAHEVQEVFHGAGGIGVRDNQFYVVGGLPEGVEENYVYEYDGDFRFVQKHVIDSKWTELGIQTATYHDGYWWFGCYGKDHPLIKTDENFQMRGRYDFSCSLGIVGVAPQRLWVATGPKTPSGRCQGTLFLAQPDDENGLRPLPSRSFSSFD</sequence>
<dbReference type="EMBL" id="SJPU01000002">
    <property type="protein sequence ID" value="TWU15567.1"/>
    <property type="molecule type" value="Genomic_DNA"/>
</dbReference>
<feature type="chain" id="PRO_5023072770" evidence="1">
    <location>
        <begin position="24"/>
        <end position="626"/>
    </location>
</feature>
<dbReference type="Proteomes" id="UP000319908">
    <property type="component" value="Unassembled WGS sequence"/>
</dbReference>
<proteinExistence type="predicted"/>
<accession>A0A5C6BV91</accession>
<dbReference type="OrthoDB" id="388542at2"/>
<evidence type="ECO:0000259" key="2">
    <source>
        <dbReference type="Pfam" id="PF13472"/>
    </source>
</evidence>
<dbReference type="SUPFAM" id="SSF63829">
    <property type="entry name" value="Calcium-dependent phosphotriesterase"/>
    <property type="match status" value="1"/>
</dbReference>
<comment type="caution">
    <text evidence="3">The sequence shown here is derived from an EMBL/GenBank/DDBJ whole genome shotgun (WGS) entry which is preliminary data.</text>
</comment>
<feature type="domain" description="SGNH hydrolase-type esterase" evidence="2">
    <location>
        <begin position="188"/>
        <end position="366"/>
    </location>
</feature>
<dbReference type="SUPFAM" id="SSF52266">
    <property type="entry name" value="SGNH hydrolase"/>
    <property type="match status" value="1"/>
</dbReference>
<protein>
    <submittedName>
        <fullName evidence="3">GDSL-like Lipase/Acylhydrolase</fullName>
    </submittedName>
</protein>
<dbReference type="CDD" id="cd00229">
    <property type="entry name" value="SGNH_hydrolase"/>
    <property type="match status" value="1"/>
</dbReference>
<dbReference type="InterPro" id="IPR013830">
    <property type="entry name" value="SGNH_hydro"/>
</dbReference>
<dbReference type="GO" id="GO:0004622">
    <property type="term" value="F:phosphatidylcholine lysophospholipase activity"/>
    <property type="evidence" value="ECO:0007669"/>
    <property type="project" value="TreeGrafter"/>
</dbReference>
<evidence type="ECO:0000313" key="4">
    <source>
        <dbReference type="Proteomes" id="UP000319908"/>
    </source>
</evidence>
<evidence type="ECO:0000313" key="3">
    <source>
        <dbReference type="EMBL" id="TWU15567.1"/>
    </source>
</evidence>
<organism evidence="3 4">
    <name type="scientific">Allorhodopirellula heiligendammensis</name>
    <dbReference type="NCBI Taxonomy" id="2714739"/>
    <lineage>
        <taxon>Bacteria</taxon>
        <taxon>Pseudomonadati</taxon>
        <taxon>Planctomycetota</taxon>
        <taxon>Planctomycetia</taxon>
        <taxon>Pirellulales</taxon>
        <taxon>Pirellulaceae</taxon>
        <taxon>Allorhodopirellula</taxon>
    </lineage>
</organism>
<dbReference type="RefSeq" id="WP_146407413.1">
    <property type="nucleotide sequence ID" value="NZ_SJPU01000002.1"/>
</dbReference>
<dbReference type="InterPro" id="IPR036514">
    <property type="entry name" value="SGNH_hydro_sf"/>
</dbReference>
<name>A0A5C6BV91_9BACT</name>
<keyword evidence="1" id="KW-0732">Signal</keyword>
<dbReference type="AlphaFoldDB" id="A0A5C6BV91"/>
<keyword evidence="4" id="KW-1185">Reference proteome</keyword>
<dbReference type="InterPro" id="IPR051532">
    <property type="entry name" value="Ester_Hydrolysis_Enzymes"/>
</dbReference>
<dbReference type="Gene3D" id="3.40.50.1110">
    <property type="entry name" value="SGNH hydrolase"/>
    <property type="match status" value="1"/>
</dbReference>
<gene>
    <name evidence="3" type="ORF">Poly21_27640</name>
</gene>
<feature type="signal peptide" evidence="1">
    <location>
        <begin position="1"/>
        <end position="23"/>
    </location>
</feature>
<dbReference type="PANTHER" id="PTHR30383:SF5">
    <property type="entry name" value="SGNH HYDROLASE-TYPE ESTERASE DOMAIN-CONTAINING PROTEIN"/>
    <property type="match status" value="1"/>
</dbReference>
<dbReference type="Pfam" id="PF13472">
    <property type="entry name" value="Lipase_GDSL_2"/>
    <property type="match status" value="1"/>
</dbReference>